<feature type="transmembrane region" description="Helical" evidence="2">
    <location>
        <begin position="31"/>
        <end position="51"/>
    </location>
</feature>
<dbReference type="Gene3D" id="2.40.50.100">
    <property type="match status" value="1"/>
</dbReference>
<dbReference type="AlphaFoldDB" id="A0A0H3FXL5"/>
<evidence type="ECO:0000259" key="4">
    <source>
        <dbReference type="Pfam" id="PF25917"/>
    </source>
</evidence>
<dbReference type="KEGG" id="eae:EAE_13315"/>
<keyword evidence="2" id="KW-0472">Membrane</keyword>
<dbReference type="GeneID" id="93310842"/>
<dbReference type="RefSeq" id="WP_015704659.1">
    <property type="nucleotide sequence ID" value="NC_015663.1"/>
</dbReference>
<feature type="domain" description="Multidrug resistance protein MdtA-like barrel-sandwich hybrid" evidence="4">
    <location>
        <begin position="62"/>
        <end position="238"/>
    </location>
</feature>
<comment type="similarity">
    <text evidence="1">Belongs to the membrane fusion protein (MFP) (TC 8.A.1) family.</text>
</comment>
<dbReference type="HOGENOM" id="CLU_018816_15_3_6"/>
<gene>
    <name evidence="5" type="ordered locus">EAE_13315</name>
</gene>
<dbReference type="InterPro" id="IPR058624">
    <property type="entry name" value="MdtA-like_HH"/>
</dbReference>
<protein>
    <submittedName>
        <fullName evidence="5">Secretion protein HlyD</fullName>
    </submittedName>
</protein>
<sequence>METLLLLCYAALCIVIFKVFRIPLNKWTVPTAVLGGVILIGMLILGMNYNFPYSEVGKQVYRTVPIVSQTRGRVTSVPVKPNQMLHEGDILFTIDPTPFQAKVDDLTAQVKAASQDALSLDAGLTSAQADLSKAVAERDRAQREYARFQAGHDKGAFSDQMVDTRRQNWKASQAAVDAARAKVAQARNDLNSVVHGENTKVASLLAQLREAQFKLDNTVVRAPSDGYVSTVGLRPGTMSTALGLKPVMTFVPTDNANSREYVAAFRQNALQRLQKGEQAELLFPSIPGTVFKAQVAEVLPAIGESQFQGQGTLLTANDLAARGRALVVLKVTDDRLANYQLPQGADVEAAVYSEHFEHLSLIRKILIRMKSWESYLYLDH</sequence>
<dbReference type="Pfam" id="PF25917">
    <property type="entry name" value="BSH_RND"/>
    <property type="match status" value="1"/>
</dbReference>
<dbReference type="Proteomes" id="UP000008881">
    <property type="component" value="Chromosome"/>
</dbReference>
<evidence type="ECO:0000256" key="1">
    <source>
        <dbReference type="ARBA" id="ARBA00009477"/>
    </source>
</evidence>
<feature type="domain" description="Multidrug resistance protein MdtA-like alpha-helical hairpin" evidence="3">
    <location>
        <begin position="124"/>
        <end position="191"/>
    </location>
</feature>
<keyword evidence="6" id="KW-1185">Reference proteome</keyword>
<dbReference type="Gene3D" id="1.10.287.470">
    <property type="entry name" value="Helix hairpin bin"/>
    <property type="match status" value="1"/>
</dbReference>
<dbReference type="PANTHER" id="PTHR30386:SF18">
    <property type="entry name" value="INNER MEMBRANE PROTEIN YIAV-RELATED"/>
    <property type="match status" value="1"/>
</dbReference>
<organism evidence="5 6">
    <name type="scientific">Klebsiella aerogenes (strain ATCC 13048 / DSM 30053 / CCUG 1429 / JCM 1235 / KCTC 2190 / NBRC 13534 / NCIMB 10102 / NCTC 10006 / CDC 819-56)</name>
    <name type="common">Enterobacter aerogenes</name>
    <dbReference type="NCBI Taxonomy" id="1028307"/>
    <lineage>
        <taxon>Bacteria</taxon>
        <taxon>Pseudomonadati</taxon>
        <taxon>Pseudomonadota</taxon>
        <taxon>Gammaproteobacteria</taxon>
        <taxon>Enterobacterales</taxon>
        <taxon>Enterobacteriaceae</taxon>
        <taxon>Klebsiella/Raoultella group</taxon>
        <taxon>Klebsiella</taxon>
    </lineage>
</organism>
<dbReference type="PANTHER" id="PTHR30386">
    <property type="entry name" value="MEMBRANE FUSION SUBUNIT OF EMRAB-TOLC MULTIDRUG EFFLUX PUMP"/>
    <property type="match status" value="1"/>
</dbReference>
<proteinExistence type="inferred from homology"/>
<dbReference type="InterPro" id="IPR058625">
    <property type="entry name" value="MdtA-like_BSH"/>
</dbReference>
<evidence type="ECO:0000313" key="5">
    <source>
        <dbReference type="EMBL" id="AEG97577.1"/>
    </source>
</evidence>
<dbReference type="Pfam" id="PF25876">
    <property type="entry name" value="HH_MFP_RND"/>
    <property type="match status" value="1"/>
</dbReference>
<dbReference type="InterPro" id="IPR050739">
    <property type="entry name" value="MFP"/>
</dbReference>
<dbReference type="SUPFAM" id="SSF111369">
    <property type="entry name" value="HlyD-like secretion proteins"/>
    <property type="match status" value="2"/>
</dbReference>
<evidence type="ECO:0000256" key="2">
    <source>
        <dbReference type="SAM" id="Phobius"/>
    </source>
</evidence>
<dbReference type="EMBL" id="CP002824">
    <property type="protein sequence ID" value="AEG97577.1"/>
    <property type="molecule type" value="Genomic_DNA"/>
</dbReference>
<reference evidence="5 6" key="1">
    <citation type="journal article" date="2012" name="J. Bacteriol.">
        <title>Complete genome sequence of Enterobacter aerogenes KCTC 2190.</title>
        <authorList>
            <person name="Shin S.H."/>
            <person name="Kim S."/>
            <person name="Kim J.Y."/>
            <person name="Lee S."/>
            <person name="Um Y."/>
            <person name="Oh M.K."/>
            <person name="Kim Y.R."/>
            <person name="Lee J."/>
            <person name="Yang K.S."/>
        </authorList>
    </citation>
    <scope>NUCLEOTIDE SEQUENCE [LARGE SCALE GENOMIC DNA]</scope>
    <source>
        <strain evidence="5 6">KCTC 2190</strain>
    </source>
</reference>
<dbReference type="OrthoDB" id="286173at2"/>
<dbReference type="PATRIC" id="fig|1028307.3.peg.2658"/>
<evidence type="ECO:0000259" key="3">
    <source>
        <dbReference type="Pfam" id="PF25876"/>
    </source>
</evidence>
<accession>A0A0H3FXL5</accession>
<keyword evidence="2" id="KW-1133">Transmembrane helix</keyword>
<name>A0A0H3FXL5_KLEAK</name>
<keyword evidence="2" id="KW-0812">Transmembrane</keyword>
<evidence type="ECO:0000313" key="6">
    <source>
        <dbReference type="Proteomes" id="UP000008881"/>
    </source>
</evidence>
<dbReference type="Gene3D" id="2.40.30.170">
    <property type="match status" value="1"/>
</dbReference>
<dbReference type="eggNOG" id="COG1566">
    <property type="taxonomic scope" value="Bacteria"/>
</dbReference>